<proteinExistence type="predicted"/>
<dbReference type="Pfam" id="PF00550">
    <property type="entry name" value="PP-binding"/>
    <property type="match status" value="1"/>
</dbReference>
<dbReference type="InterPro" id="IPR006162">
    <property type="entry name" value="Ppantetheine_attach_site"/>
</dbReference>
<keyword evidence="2" id="KW-0597">Phosphoprotein</keyword>
<evidence type="ECO:0000256" key="1">
    <source>
        <dbReference type="ARBA" id="ARBA00022450"/>
    </source>
</evidence>
<evidence type="ECO:0000256" key="2">
    <source>
        <dbReference type="ARBA" id="ARBA00022553"/>
    </source>
</evidence>
<dbReference type="SUPFAM" id="SSF47336">
    <property type="entry name" value="ACP-like"/>
    <property type="match status" value="1"/>
</dbReference>
<evidence type="ECO:0000313" key="4">
    <source>
        <dbReference type="EMBL" id="MFH5252882.1"/>
    </source>
</evidence>
<evidence type="ECO:0000259" key="3">
    <source>
        <dbReference type="PROSITE" id="PS50075"/>
    </source>
</evidence>
<accession>A0ABW7L478</accession>
<keyword evidence="1" id="KW-0596">Phosphopantetheine</keyword>
<comment type="caution">
    <text evidence="4">The sequence shown here is derived from an EMBL/GenBank/DDBJ whole genome shotgun (WGS) entry which is preliminary data.</text>
</comment>
<dbReference type="PROSITE" id="PS50075">
    <property type="entry name" value="CARRIER"/>
    <property type="match status" value="1"/>
</dbReference>
<sequence length="83" mass="8956">MSQESIVEQARGRIAEYFMTSGPLANDLRLVDDLGADSLDLLHIVATLEDDFAIRIDADALPEMLNVGGACRVVERLVAAKAV</sequence>
<organism evidence="4 5">
    <name type="scientific">Burkholderia semiarida</name>
    <dbReference type="NCBI Taxonomy" id="2843303"/>
    <lineage>
        <taxon>Bacteria</taxon>
        <taxon>Pseudomonadati</taxon>
        <taxon>Pseudomonadota</taxon>
        <taxon>Betaproteobacteria</taxon>
        <taxon>Burkholderiales</taxon>
        <taxon>Burkholderiaceae</taxon>
        <taxon>Burkholderia</taxon>
        <taxon>Burkholderia cepacia complex</taxon>
    </lineage>
</organism>
<dbReference type="EMBL" id="JBIMPM010000018">
    <property type="protein sequence ID" value="MFH5252882.1"/>
    <property type="molecule type" value="Genomic_DNA"/>
</dbReference>
<reference evidence="4 5" key="1">
    <citation type="submission" date="2024-10" db="EMBL/GenBank/DDBJ databases">
        <title>Burkholderia semiarida in Mexico.</title>
        <authorList>
            <person name="Estrada P."/>
        </authorList>
    </citation>
    <scope>NUCLEOTIDE SEQUENCE [LARGE SCALE GENOMIC DNA]</scope>
    <source>
        <strain evidence="4 5">CLM7-1</strain>
    </source>
</reference>
<dbReference type="InterPro" id="IPR036736">
    <property type="entry name" value="ACP-like_sf"/>
</dbReference>
<dbReference type="RefSeq" id="WP_395129786.1">
    <property type="nucleotide sequence ID" value="NZ_JBIMPM010000018.1"/>
</dbReference>
<feature type="domain" description="Carrier" evidence="3">
    <location>
        <begin position="1"/>
        <end position="78"/>
    </location>
</feature>
<evidence type="ECO:0000313" key="5">
    <source>
        <dbReference type="Proteomes" id="UP001609186"/>
    </source>
</evidence>
<dbReference type="InterPro" id="IPR009081">
    <property type="entry name" value="PP-bd_ACP"/>
</dbReference>
<keyword evidence="5" id="KW-1185">Reference proteome</keyword>
<dbReference type="PROSITE" id="PS00012">
    <property type="entry name" value="PHOSPHOPANTETHEINE"/>
    <property type="match status" value="1"/>
</dbReference>
<dbReference type="Gene3D" id="1.10.1200.10">
    <property type="entry name" value="ACP-like"/>
    <property type="match status" value="1"/>
</dbReference>
<name>A0ABW7L478_9BURK</name>
<protein>
    <submittedName>
        <fullName evidence="4">Acyl carrier protein</fullName>
    </submittedName>
</protein>
<gene>
    <name evidence="4" type="ORF">ACGTRS_16800</name>
</gene>
<dbReference type="Proteomes" id="UP001609186">
    <property type="component" value="Unassembled WGS sequence"/>
</dbReference>